<organism evidence="24 25">
    <name type="scientific">Striga asiatica</name>
    <name type="common">Asiatic witchweed</name>
    <name type="synonym">Buchnera asiatica</name>
    <dbReference type="NCBI Taxonomy" id="4170"/>
    <lineage>
        <taxon>Eukaryota</taxon>
        <taxon>Viridiplantae</taxon>
        <taxon>Streptophyta</taxon>
        <taxon>Embryophyta</taxon>
        <taxon>Tracheophyta</taxon>
        <taxon>Spermatophyta</taxon>
        <taxon>Magnoliopsida</taxon>
        <taxon>eudicotyledons</taxon>
        <taxon>Gunneridae</taxon>
        <taxon>Pentapetalae</taxon>
        <taxon>asterids</taxon>
        <taxon>lamiids</taxon>
        <taxon>Lamiales</taxon>
        <taxon>Orobanchaceae</taxon>
        <taxon>Buchnereae</taxon>
        <taxon>Striga</taxon>
    </lineage>
</organism>
<evidence type="ECO:0000256" key="8">
    <source>
        <dbReference type="ARBA" id="ARBA00022723"/>
    </source>
</evidence>
<evidence type="ECO:0000256" key="14">
    <source>
        <dbReference type="ARBA" id="ARBA00023033"/>
    </source>
</evidence>
<dbReference type="PRINTS" id="PR00463">
    <property type="entry name" value="EP450I"/>
</dbReference>
<keyword evidence="13" id="KW-0805">Transcription regulation</keyword>
<proteinExistence type="inferred from homology"/>
<accession>A0A5A7QB99</accession>
<dbReference type="GO" id="GO:0016705">
    <property type="term" value="F:oxidoreductase activity, acting on paired donors, with incorporation or reduction of molecular oxygen"/>
    <property type="evidence" value="ECO:0007669"/>
    <property type="project" value="InterPro"/>
</dbReference>
<keyword evidence="8 20" id="KW-0479">Metal-binding</keyword>
<dbReference type="Gene3D" id="1.10.20.10">
    <property type="entry name" value="Histone, subunit A"/>
    <property type="match status" value="1"/>
</dbReference>
<dbReference type="CDD" id="cd11072">
    <property type="entry name" value="CYP71-like"/>
    <property type="match status" value="1"/>
</dbReference>
<evidence type="ECO:0000256" key="11">
    <source>
        <dbReference type="ARBA" id="ARBA00023002"/>
    </source>
</evidence>
<dbReference type="EMBL" id="BKCP01006393">
    <property type="protein sequence ID" value="GER42533.1"/>
    <property type="molecule type" value="Genomic_DNA"/>
</dbReference>
<dbReference type="GO" id="GO:0043565">
    <property type="term" value="F:sequence-specific DNA binding"/>
    <property type="evidence" value="ECO:0007669"/>
    <property type="project" value="InterPro"/>
</dbReference>
<dbReference type="PANTHER" id="PTHR47953">
    <property type="entry name" value="OS08G0105600 PROTEIN"/>
    <property type="match status" value="1"/>
</dbReference>
<dbReference type="InterPro" id="IPR001128">
    <property type="entry name" value="Cyt_P450"/>
</dbReference>
<dbReference type="PROSITE" id="PS00685">
    <property type="entry name" value="NFYB_HAP3"/>
    <property type="match status" value="1"/>
</dbReference>
<dbReference type="GO" id="GO:0046982">
    <property type="term" value="F:protein heterodimerization activity"/>
    <property type="evidence" value="ECO:0007669"/>
    <property type="project" value="InterPro"/>
</dbReference>
<feature type="domain" description="Transcription factor CBF/NF-Y/archaeal histone" evidence="23">
    <location>
        <begin position="39"/>
        <end position="103"/>
    </location>
</feature>
<dbReference type="InterPro" id="IPR009072">
    <property type="entry name" value="Histone-fold"/>
</dbReference>
<keyword evidence="11 21" id="KW-0560">Oxidoreductase</keyword>
<evidence type="ECO:0000256" key="19">
    <source>
        <dbReference type="ARBA" id="ARBA00023242"/>
    </source>
</evidence>
<dbReference type="InterPro" id="IPR002401">
    <property type="entry name" value="Cyt_P450_E_grp-I"/>
</dbReference>
<feature type="region of interest" description="Disordered" evidence="22">
    <location>
        <begin position="1"/>
        <end position="35"/>
    </location>
</feature>
<feature type="binding site" description="axial binding residue" evidence="20">
    <location>
        <position position="571"/>
    </location>
    <ligand>
        <name>heme</name>
        <dbReference type="ChEBI" id="CHEBI:30413"/>
    </ligand>
    <ligandPart>
        <name>Fe</name>
        <dbReference type="ChEBI" id="CHEBI:18248"/>
    </ligandPart>
</feature>
<dbReference type="FunFam" id="1.10.630.10:FF:000043">
    <property type="entry name" value="Cytochrome P450 99A2"/>
    <property type="match status" value="1"/>
</dbReference>
<evidence type="ECO:0000256" key="16">
    <source>
        <dbReference type="ARBA" id="ARBA00023136"/>
    </source>
</evidence>
<evidence type="ECO:0000256" key="13">
    <source>
        <dbReference type="ARBA" id="ARBA00023015"/>
    </source>
</evidence>
<dbReference type="OrthoDB" id="538795at2759"/>
<keyword evidence="15" id="KW-0238">DNA-binding</keyword>
<feature type="compositionally biased region" description="Gly residues" evidence="22">
    <location>
        <begin position="1"/>
        <end position="15"/>
    </location>
</feature>
<reference evidence="25" key="1">
    <citation type="journal article" date="2019" name="Curr. Biol.">
        <title>Genome Sequence of Striga asiatica Provides Insight into the Evolution of Plant Parasitism.</title>
        <authorList>
            <person name="Yoshida S."/>
            <person name="Kim S."/>
            <person name="Wafula E.K."/>
            <person name="Tanskanen J."/>
            <person name="Kim Y.M."/>
            <person name="Honaas L."/>
            <person name="Yang Z."/>
            <person name="Spallek T."/>
            <person name="Conn C.E."/>
            <person name="Ichihashi Y."/>
            <person name="Cheong K."/>
            <person name="Cui S."/>
            <person name="Der J.P."/>
            <person name="Gundlach H."/>
            <person name="Jiao Y."/>
            <person name="Hori C."/>
            <person name="Ishida J.K."/>
            <person name="Kasahara H."/>
            <person name="Kiba T."/>
            <person name="Kim M.S."/>
            <person name="Koo N."/>
            <person name="Laohavisit A."/>
            <person name="Lee Y.H."/>
            <person name="Lumba S."/>
            <person name="McCourt P."/>
            <person name="Mortimer J.C."/>
            <person name="Mutuku J.M."/>
            <person name="Nomura T."/>
            <person name="Sasaki-Sekimoto Y."/>
            <person name="Seto Y."/>
            <person name="Wang Y."/>
            <person name="Wakatake T."/>
            <person name="Sakakibara H."/>
            <person name="Demura T."/>
            <person name="Yamaguchi S."/>
            <person name="Yoneyama K."/>
            <person name="Manabe R.I."/>
            <person name="Nelson D.C."/>
            <person name="Schulman A.H."/>
            <person name="Timko M.P."/>
            <person name="dePamphilis C.W."/>
            <person name="Choi D."/>
            <person name="Shirasu K."/>
        </authorList>
    </citation>
    <scope>NUCLEOTIDE SEQUENCE [LARGE SCALE GENOMIC DNA]</scope>
    <source>
        <strain evidence="25">cv. UVA1</strain>
    </source>
</reference>
<keyword evidence="18" id="KW-0804">Transcription</keyword>
<evidence type="ECO:0000256" key="10">
    <source>
        <dbReference type="ARBA" id="ARBA00022989"/>
    </source>
</evidence>
<sequence length="634" mass="70722">MSESPGGYGVAGGSGSHDNGGDGGGDQSPKSSVREQDRFLPIANIGRIMKKALPANGKIAKDAKDTVQECVSEFISFVTSEASDKCQKEKRKTINGDDLLWAMATLGFEDYIVPLKAYLARYREGDTKGSIRGTDGSAKKDTTGGSQLHTDAQALFPGTSAIQIPRSNIKIFVKLIKSKDEACLCRICPDPPHRTLTRLAKKYGELMHLRLGEVDTIVASSSKTARELFKTNDLAISARPQLLVAEISCYGSTNVVFAPYGEYWRQLRKICTLELLSTKRVHSFRPIREEAVLGLCRWIELKQGTPINLTHRIAMTNNDIIARAALGKTSSDKAEFISIITESLKYFSGLHLFDAFPSIKLFRLVSPARREIERLHRLSDRIIGKIIDERKRAKAKSQKKYEDLLDVLLEIQGDGTQELSLTIENVKSVTAEMFGAGTETTSTVVDWAMVELLRNPTVLERAQTEVRQIFDVNNESSLDDLKYLKMVIKESLRLHPPTPLVPREARSQCKINGYEIPMGTRILINSFAIGRDPTRWLDSEDFKPERFMEKSVDFNGKSFDYIPFGSGRRVCPGITFGLASVELLLAVLLYYFDWALPAEVKAEDLEMGEVYGFTARRKKDLYVVPFVNRPIGGS</sequence>
<keyword evidence="10" id="KW-1133">Transmembrane helix</keyword>
<dbReference type="GO" id="GO:0006355">
    <property type="term" value="P:regulation of DNA-templated transcription"/>
    <property type="evidence" value="ECO:0007669"/>
    <property type="project" value="InterPro"/>
</dbReference>
<dbReference type="SUPFAM" id="SSF48264">
    <property type="entry name" value="Cytochrome P450"/>
    <property type="match status" value="1"/>
</dbReference>
<evidence type="ECO:0000256" key="15">
    <source>
        <dbReference type="ARBA" id="ARBA00023125"/>
    </source>
</evidence>
<evidence type="ECO:0000256" key="22">
    <source>
        <dbReference type="SAM" id="MobiDB-lite"/>
    </source>
</evidence>
<dbReference type="GO" id="GO:0020037">
    <property type="term" value="F:heme binding"/>
    <property type="evidence" value="ECO:0007669"/>
    <property type="project" value="InterPro"/>
</dbReference>
<name>A0A5A7QB99_STRAF</name>
<keyword evidence="12 20" id="KW-0408">Iron</keyword>
<evidence type="ECO:0000313" key="24">
    <source>
        <dbReference type="EMBL" id="GER42533.1"/>
    </source>
</evidence>
<evidence type="ECO:0000256" key="5">
    <source>
        <dbReference type="ARBA" id="ARBA00010617"/>
    </source>
</evidence>
<evidence type="ECO:0000256" key="9">
    <source>
        <dbReference type="ARBA" id="ARBA00022968"/>
    </source>
</evidence>
<dbReference type="SUPFAM" id="SSF47113">
    <property type="entry name" value="Histone-fold"/>
    <property type="match status" value="1"/>
</dbReference>
<evidence type="ECO:0000256" key="7">
    <source>
        <dbReference type="ARBA" id="ARBA00022692"/>
    </source>
</evidence>
<comment type="similarity">
    <text evidence="5 21">Belongs to the cytochrome P450 family.</text>
</comment>
<dbReference type="GO" id="GO:0004497">
    <property type="term" value="F:monooxygenase activity"/>
    <property type="evidence" value="ECO:0007669"/>
    <property type="project" value="UniProtKB-KW"/>
</dbReference>
<keyword evidence="16" id="KW-0472">Membrane</keyword>
<keyword evidence="17" id="KW-0010">Activator</keyword>
<dbReference type="Pfam" id="PF00067">
    <property type="entry name" value="p450"/>
    <property type="match status" value="1"/>
</dbReference>
<dbReference type="AlphaFoldDB" id="A0A5A7QB99"/>
<dbReference type="CDD" id="cd22907">
    <property type="entry name" value="HFD_NFYB"/>
    <property type="match status" value="1"/>
</dbReference>
<comment type="similarity">
    <text evidence="4">Belongs to the NFYB/HAP3 subunit family.</text>
</comment>
<dbReference type="PANTHER" id="PTHR47953:SF19">
    <property type="entry name" value="OS06G0641600 PROTEIN"/>
    <property type="match status" value="1"/>
</dbReference>
<keyword evidence="7" id="KW-0812">Transmembrane</keyword>
<dbReference type="Pfam" id="PF00808">
    <property type="entry name" value="CBFD_NFYB_HMF"/>
    <property type="match status" value="1"/>
</dbReference>
<evidence type="ECO:0000256" key="18">
    <source>
        <dbReference type="ARBA" id="ARBA00023163"/>
    </source>
</evidence>
<protein>
    <submittedName>
        <fullName evidence="24">Cytochrome P450</fullName>
    </submittedName>
</protein>
<dbReference type="GO" id="GO:0005506">
    <property type="term" value="F:iron ion binding"/>
    <property type="evidence" value="ECO:0007669"/>
    <property type="project" value="InterPro"/>
</dbReference>
<keyword evidence="19" id="KW-0539">Nucleus</keyword>
<keyword evidence="14 21" id="KW-0503">Monooxygenase</keyword>
<keyword evidence="6 20" id="KW-0349">Heme</keyword>
<keyword evidence="25" id="KW-1185">Reference proteome</keyword>
<dbReference type="InterPro" id="IPR052306">
    <property type="entry name" value="CYP450_71D"/>
</dbReference>
<dbReference type="Proteomes" id="UP000325081">
    <property type="component" value="Unassembled WGS sequence"/>
</dbReference>
<comment type="subcellular location">
    <subcellularLocation>
        <location evidence="3">Membrane</location>
        <topology evidence="3">Single-pass type II membrane protein</topology>
    </subcellularLocation>
    <subcellularLocation>
        <location evidence="2">Nucleus</location>
    </subcellularLocation>
</comment>
<evidence type="ECO:0000256" key="4">
    <source>
        <dbReference type="ARBA" id="ARBA00009053"/>
    </source>
</evidence>
<dbReference type="GO" id="GO:0016020">
    <property type="term" value="C:membrane"/>
    <property type="evidence" value="ECO:0007669"/>
    <property type="project" value="UniProtKB-SubCell"/>
</dbReference>
<keyword evidence="9" id="KW-0735">Signal-anchor</keyword>
<evidence type="ECO:0000256" key="6">
    <source>
        <dbReference type="ARBA" id="ARBA00022617"/>
    </source>
</evidence>
<evidence type="ECO:0000256" key="20">
    <source>
        <dbReference type="PIRSR" id="PIRSR602401-1"/>
    </source>
</evidence>
<dbReference type="InterPro" id="IPR003958">
    <property type="entry name" value="CBFA_NFYB_domain"/>
</dbReference>
<dbReference type="PRINTS" id="PR00385">
    <property type="entry name" value="P450"/>
</dbReference>
<evidence type="ECO:0000256" key="17">
    <source>
        <dbReference type="ARBA" id="ARBA00023159"/>
    </source>
</evidence>
<evidence type="ECO:0000256" key="21">
    <source>
        <dbReference type="RuleBase" id="RU000461"/>
    </source>
</evidence>
<dbReference type="InterPro" id="IPR036396">
    <property type="entry name" value="Cyt_P450_sf"/>
</dbReference>
<evidence type="ECO:0000256" key="2">
    <source>
        <dbReference type="ARBA" id="ARBA00004123"/>
    </source>
</evidence>
<dbReference type="InterPro" id="IPR017972">
    <property type="entry name" value="Cyt_P450_CS"/>
</dbReference>
<evidence type="ECO:0000259" key="23">
    <source>
        <dbReference type="Pfam" id="PF00808"/>
    </source>
</evidence>
<evidence type="ECO:0000256" key="3">
    <source>
        <dbReference type="ARBA" id="ARBA00004606"/>
    </source>
</evidence>
<dbReference type="PROSITE" id="PS00086">
    <property type="entry name" value="CYTOCHROME_P450"/>
    <property type="match status" value="1"/>
</dbReference>
<dbReference type="FunFam" id="1.10.20.10:FF:000110">
    <property type="entry name" value="Nuclear factor Y, subunit B1"/>
    <property type="match status" value="1"/>
</dbReference>
<evidence type="ECO:0000313" key="25">
    <source>
        <dbReference type="Proteomes" id="UP000325081"/>
    </source>
</evidence>
<evidence type="ECO:0000256" key="12">
    <source>
        <dbReference type="ARBA" id="ARBA00023004"/>
    </source>
</evidence>
<dbReference type="Gene3D" id="1.10.630.10">
    <property type="entry name" value="Cytochrome P450"/>
    <property type="match status" value="1"/>
</dbReference>
<dbReference type="InterPro" id="IPR003956">
    <property type="entry name" value="Transcrpt_fac_NFYB/HAP3_CS"/>
</dbReference>
<comment type="caution">
    <text evidence="24">The sequence shown here is derived from an EMBL/GenBank/DDBJ whole genome shotgun (WGS) entry which is preliminary data.</text>
</comment>
<dbReference type="GO" id="GO:0005634">
    <property type="term" value="C:nucleus"/>
    <property type="evidence" value="ECO:0007669"/>
    <property type="project" value="UniProtKB-SubCell"/>
</dbReference>
<comment type="cofactor">
    <cofactor evidence="1 20">
        <name>heme</name>
        <dbReference type="ChEBI" id="CHEBI:30413"/>
    </cofactor>
</comment>
<evidence type="ECO:0000256" key="1">
    <source>
        <dbReference type="ARBA" id="ARBA00001971"/>
    </source>
</evidence>
<gene>
    <name evidence="24" type="ORF">STAS_19333</name>
</gene>